<dbReference type="GO" id="GO:0004497">
    <property type="term" value="F:monooxygenase activity"/>
    <property type="evidence" value="ECO:0007669"/>
    <property type="project" value="UniProtKB-KW"/>
</dbReference>
<evidence type="ECO:0000256" key="2">
    <source>
        <dbReference type="ARBA" id="ARBA00022643"/>
    </source>
</evidence>
<evidence type="ECO:0000256" key="3">
    <source>
        <dbReference type="ARBA" id="ARBA00023002"/>
    </source>
</evidence>
<keyword evidence="1" id="KW-0285">Flavoprotein</keyword>
<dbReference type="Gene3D" id="3.20.20.30">
    <property type="entry name" value="Luciferase-like domain"/>
    <property type="match status" value="1"/>
</dbReference>
<evidence type="ECO:0000256" key="4">
    <source>
        <dbReference type="ARBA" id="ARBA00023033"/>
    </source>
</evidence>
<dbReference type="PANTHER" id="PTHR30011:SF16">
    <property type="entry name" value="C2H2 FINGER DOMAIN TRANSCRIPTION FACTOR (EUROFUNG)-RELATED"/>
    <property type="match status" value="1"/>
</dbReference>
<name>A0A375YFB8_MYCPF</name>
<organism evidence="6 7">
    <name type="scientific">Mycolicibacterium parafortuitum</name>
    <name type="common">Mycobacterium parafortuitum</name>
    <dbReference type="NCBI Taxonomy" id="39692"/>
    <lineage>
        <taxon>Bacteria</taxon>
        <taxon>Bacillati</taxon>
        <taxon>Actinomycetota</taxon>
        <taxon>Actinomycetes</taxon>
        <taxon>Mycobacteriales</taxon>
        <taxon>Mycobacteriaceae</taxon>
        <taxon>Mycolicibacterium</taxon>
    </lineage>
</organism>
<dbReference type="SUPFAM" id="SSF51679">
    <property type="entry name" value="Bacterial luciferase-like"/>
    <property type="match status" value="1"/>
</dbReference>
<proteinExistence type="predicted"/>
<reference evidence="6 7" key="1">
    <citation type="submission" date="2018-05" db="EMBL/GenBank/DDBJ databases">
        <authorList>
            <consortium name="IHU Genomes"/>
        </authorList>
    </citation>
    <scope>NUCLEOTIDE SEQUENCE [LARGE SCALE GENOMIC DNA]</scope>
    <source>
        <strain evidence="6 7">P7335</strain>
    </source>
</reference>
<evidence type="ECO:0000259" key="5">
    <source>
        <dbReference type="Pfam" id="PF00296"/>
    </source>
</evidence>
<keyword evidence="4 6" id="KW-0503">Monooxygenase</keyword>
<evidence type="ECO:0000256" key="1">
    <source>
        <dbReference type="ARBA" id="ARBA00022630"/>
    </source>
</evidence>
<dbReference type="InterPro" id="IPR011251">
    <property type="entry name" value="Luciferase-like_dom"/>
</dbReference>
<protein>
    <submittedName>
        <fullName evidence="6">Monooxygenase [Agrobacterium fabrum str. C58]</fullName>
    </submittedName>
</protein>
<dbReference type="InterPro" id="IPR036661">
    <property type="entry name" value="Luciferase-like_sf"/>
</dbReference>
<feature type="domain" description="Luciferase-like" evidence="5">
    <location>
        <begin position="19"/>
        <end position="175"/>
    </location>
</feature>
<evidence type="ECO:0000313" key="6">
    <source>
        <dbReference type="EMBL" id="SRX79792.1"/>
    </source>
</evidence>
<dbReference type="EMBL" id="UEGS01000001">
    <property type="protein sequence ID" value="SRX79792.1"/>
    <property type="molecule type" value="Genomic_DNA"/>
</dbReference>
<keyword evidence="2" id="KW-0288">FMN</keyword>
<dbReference type="RefSeq" id="WP_083142255.1">
    <property type="nucleotide sequence ID" value="NZ_MVID01000003.1"/>
</dbReference>
<keyword evidence="3" id="KW-0560">Oxidoreductase</keyword>
<dbReference type="AlphaFoldDB" id="A0A375YFB8"/>
<dbReference type="InterPro" id="IPR051260">
    <property type="entry name" value="Diverse_substr_monoxygenases"/>
</dbReference>
<evidence type="ECO:0000313" key="7">
    <source>
        <dbReference type="Proteomes" id="UP000252008"/>
    </source>
</evidence>
<accession>A0A375YFB8</accession>
<sequence>MDAERPNGIRLATRIPGTAGFDACVRIARSAERGRFDFVLLDFVLDSAPDPFSVLAALPAVTDRIGLVAVVDTDTAEPFDVARKLATVDHLSGGRAGWRIADSCDRDRAEEFAAVAREFWDSWAEDAVTADRQAGRYVDPDRIRPVEHRGAHFTVRGVATMPRPPQRHPVLITAGLLELSGPPGEIAAEIARHIRDGGGGVLLLDPDDGQDGLDTIVEHLGQTAL</sequence>
<dbReference type="GO" id="GO:0016705">
    <property type="term" value="F:oxidoreductase activity, acting on paired donors, with incorporation or reduction of molecular oxygen"/>
    <property type="evidence" value="ECO:0007669"/>
    <property type="project" value="InterPro"/>
</dbReference>
<dbReference type="Pfam" id="PF00296">
    <property type="entry name" value="Bac_luciferase"/>
    <property type="match status" value="1"/>
</dbReference>
<dbReference type="Proteomes" id="UP000252008">
    <property type="component" value="Unassembled WGS sequence"/>
</dbReference>
<keyword evidence="7" id="KW-1185">Reference proteome</keyword>
<dbReference type="PANTHER" id="PTHR30011">
    <property type="entry name" value="ALKANESULFONATE MONOOXYGENASE-RELATED"/>
    <property type="match status" value="1"/>
</dbReference>
<gene>
    <name evidence="6" type="ORF">MPP7335_01530</name>
</gene>
<dbReference type="STRING" id="39692.BST38_05555"/>